<dbReference type="EMBL" id="DF830072">
    <property type="protein sequence ID" value="GAK64591.1"/>
    <property type="molecule type" value="Genomic_DNA"/>
</dbReference>
<organism evidence="1">
    <name type="scientific">Pseudozyma antarctica</name>
    <name type="common">Yeast</name>
    <name type="synonym">Candida antarctica</name>
    <dbReference type="NCBI Taxonomy" id="84753"/>
    <lineage>
        <taxon>Eukaryota</taxon>
        <taxon>Fungi</taxon>
        <taxon>Dikarya</taxon>
        <taxon>Basidiomycota</taxon>
        <taxon>Ustilaginomycotina</taxon>
        <taxon>Ustilaginomycetes</taxon>
        <taxon>Ustilaginales</taxon>
        <taxon>Ustilaginaceae</taxon>
        <taxon>Moesziomyces</taxon>
    </lineage>
</organism>
<evidence type="ECO:0000313" key="1">
    <source>
        <dbReference type="EMBL" id="GAK64591.1"/>
    </source>
</evidence>
<protein>
    <submittedName>
        <fullName evidence="1">Uncharacterized protein</fullName>
    </submittedName>
</protein>
<gene>
    <name evidence="1" type="ORF">PAN0_005c2805</name>
</gene>
<accession>A0A081CD45</accession>
<sequence length="91" mass="10375">MHEPGDALQRSWQRACRDLTVNRRLEKIAEHISSVLPQASRHSNSFRAWVDVQRPYHNGSGFPPSSFFEVQQWASPQDDTAWSALIAIDAD</sequence>
<dbReference type="Proteomes" id="UP000053758">
    <property type="component" value="Unassembled WGS sequence"/>
</dbReference>
<name>A0A081CD45_PSEA2</name>
<reference evidence="1" key="1">
    <citation type="submission" date="2014-07" db="EMBL/GenBank/DDBJ databases">
        <title>Draft genome sequence of the yeast Pseudozyma antarctica JCM 10317 known as a producer of lipase B which used in a wide range of industrial applications.</title>
        <authorList>
            <person name="Morita T."/>
            <person name="Saika A."/>
            <person name="Koike H."/>
        </authorList>
    </citation>
    <scope>NUCLEOTIDE SEQUENCE</scope>
    <source>
        <strain evidence="1">JCM 10317</strain>
    </source>
</reference>
<dbReference type="HOGENOM" id="CLU_2426785_0_0_1"/>
<evidence type="ECO:0000313" key="2">
    <source>
        <dbReference type="Proteomes" id="UP000053758"/>
    </source>
</evidence>
<dbReference type="AlphaFoldDB" id="A0A081CD45"/>
<keyword evidence="2" id="KW-1185">Reference proteome</keyword>
<proteinExistence type="predicted"/>
<dbReference type="RefSeq" id="XP_014657531.1">
    <property type="nucleotide sequence ID" value="XM_014802045.1"/>
</dbReference>
<dbReference type="GeneID" id="26303467"/>